<dbReference type="EMBL" id="QNSA01000003">
    <property type="protein sequence ID" value="RBP75586.1"/>
    <property type="molecule type" value="Genomic_DNA"/>
</dbReference>
<dbReference type="Gene3D" id="3.30.450.20">
    <property type="entry name" value="PAS domain"/>
    <property type="match status" value="1"/>
</dbReference>
<sequence length="421" mass="47840">MKRVLRLAEHRHRPSGKTASFIEHHDFRSVYQPILSPTHQKMVGYEALVRVRRGNQPVAPPSLFEQASIQGVTSELDRHLLNLHLENFTQANLPIWLFININPDTLFHHNDYLSVLADHCHQLGVHPEKIVLELVETASRDSATLLEFVQEAKARGFQIAIDDFGMGDSNFERLWRINPLIVKIDRSLLMNAQDHTRARLLLNSLVRMIRESGSLVLIEGIENNAQAHIALATEADLLQGFLFARPGQGSEELTQTAETALRQVMSESERWCQNDFRTRETYLKLLRFEIMDACHALARGEEFDRVCRPLLQMEGVRRCFLLDQKGVQQGSLAQSGASRNAAFNPLYQSAGACWSHREYFRNALERPQHISCSRPYVALPDARRTVTLSTGTSLAQGHRIFCVDIHPDEVLDGQVLFPDTL</sequence>
<dbReference type="Proteomes" id="UP000253065">
    <property type="component" value="Unassembled WGS sequence"/>
</dbReference>
<protein>
    <submittedName>
        <fullName evidence="3">EAL domain-containing protein (Putative c-di-GMP-specific phosphodiesterase class I)</fullName>
    </submittedName>
</protein>
<evidence type="ECO:0000259" key="1">
    <source>
        <dbReference type="PROSITE" id="PS50883"/>
    </source>
</evidence>
<dbReference type="Pfam" id="PF00563">
    <property type="entry name" value="EAL"/>
    <property type="match status" value="1"/>
</dbReference>
<dbReference type="CDD" id="cd01948">
    <property type="entry name" value="EAL"/>
    <property type="match status" value="1"/>
</dbReference>
<proteinExistence type="predicted"/>
<comment type="caution">
    <text evidence="3">The sequence shown here is derived from an EMBL/GenBank/DDBJ whole genome shotgun (WGS) entry which is preliminary data.</text>
</comment>
<dbReference type="PROSITE" id="PS50883">
    <property type="entry name" value="EAL"/>
    <property type="match status" value="1"/>
</dbReference>
<dbReference type="GO" id="GO:0071111">
    <property type="term" value="F:cyclic-guanylate-specific phosphodiesterase activity"/>
    <property type="evidence" value="ECO:0007669"/>
    <property type="project" value="InterPro"/>
</dbReference>
<name>A0A368V804_MARNT</name>
<dbReference type="Gene3D" id="3.20.20.450">
    <property type="entry name" value="EAL domain"/>
    <property type="match status" value="1"/>
</dbReference>
<evidence type="ECO:0000313" key="5">
    <source>
        <dbReference type="Proteomes" id="UP000253065"/>
    </source>
</evidence>
<dbReference type="RefSeq" id="WP_022992619.1">
    <property type="nucleotide sequence ID" value="NZ_JAHVHZ010000003.1"/>
</dbReference>
<reference evidence="3 4" key="1">
    <citation type="submission" date="2018-07" db="EMBL/GenBank/DDBJ databases">
        <title>Freshwater and sediment microbial communities from various areas in North America, analyzing microbe dynamics in response to fracking.</title>
        <authorList>
            <person name="Lamendella R."/>
        </authorList>
    </citation>
    <scope>NUCLEOTIDE SEQUENCE [LARGE SCALE GENOMIC DNA]</scope>
    <source>
        <strain evidence="3 4">114E</strain>
        <strain evidence="2 5">114E_o</strain>
    </source>
</reference>
<dbReference type="EMBL" id="QPJB01000003">
    <property type="protein sequence ID" value="RCW36395.1"/>
    <property type="molecule type" value="Genomic_DNA"/>
</dbReference>
<dbReference type="SMART" id="SM00052">
    <property type="entry name" value="EAL"/>
    <property type="match status" value="1"/>
</dbReference>
<keyword evidence="5" id="KW-1185">Reference proteome</keyword>
<evidence type="ECO:0000313" key="4">
    <source>
        <dbReference type="Proteomes" id="UP000252795"/>
    </source>
</evidence>
<accession>A0A368V804</accession>
<feature type="domain" description="EAL" evidence="1">
    <location>
        <begin position="11"/>
        <end position="260"/>
    </location>
</feature>
<dbReference type="InterPro" id="IPR050706">
    <property type="entry name" value="Cyclic-di-GMP_PDE-like"/>
</dbReference>
<dbReference type="AlphaFoldDB" id="A0A368V804"/>
<gene>
    <name evidence="3" type="ORF">DET51_103187</name>
    <name evidence="2" type="ORF">DET64_103187</name>
</gene>
<dbReference type="Proteomes" id="UP000252795">
    <property type="component" value="Unassembled WGS sequence"/>
</dbReference>
<dbReference type="SUPFAM" id="SSF141868">
    <property type="entry name" value="EAL domain-like"/>
    <property type="match status" value="1"/>
</dbReference>
<evidence type="ECO:0000313" key="3">
    <source>
        <dbReference type="EMBL" id="RCW36395.1"/>
    </source>
</evidence>
<organism evidence="3 4">
    <name type="scientific">Marinobacter nauticus</name>
    <name type="common">Marinobacter hydrocarbonoclasticus</name>
    <name type="synonym">Marinobacter aquaeolei</name>
    <dbReference type="NCBI Taxonomy" id="2743"/>
    <lineage>
        <taxon>Bacteria</taxon>
        <taxon>Pseudomonadati</taxon>
        <taxon>Pseudomonadota</taxon>
        <taxon>Gammaproteobacteria</taxon>
        <taxon>Pseudomonadales</taxon>
        <taxon>Marinobacteraceae</taxon>
        <taxon>Marinobacter</taxon>
    </lineage>
</organism>
<dbReference type="InterPro" id="IPR001633">
    <property type="entry name" value="EAL_dom"/>
</dbReference>
<dbReference type="InterPro" id="IPR035919">
    <property type="entry name" value="EAL_sf"/>
</dbReference>
<dbReference type="PANTHER" id="PTHR33121">
    <property type="entry name" value="CYCLIC DI-GMP PHOSPHODIESTERASE PDEF"/>
    <property type="match status" value="1"/>
</dbReference>
<dbReference type="PANTHER" id="PTHR33121:SF76">
    <property type="entry name" value="SIGNALING PROTEIN"/>
    <property type="match status" value="1"/>
</dbReference>
<evidence type="ECO:0000313" key="2">
    <source>
        <dbReference type="EMBL" id="RBP75586.1"/>
    </source>
</evidence>